<reference evidence="4" key="1">
    <citation type="journal article" date="2021" name="PeerJ">
        <title>Extensive microbial diversity within the chicken gut microbiome revealed by metagenomics and culture.</title>
        <authorList>
            <person name="Gilroy R."/>
            <person name="Ravi A."/>
            <person name="Getino M."/>
            <person name="Pursley I."/>
            <person name="Horton D.L."/>
            <person name="Alikhan N.F."/>
            <person name="Baker D."/>
            <person name="Gharbi K."/>
            <person name="Hall N."/>
            <person name="Watson M."/>
            <person name="Adriaenssens E.M."/>
            <person name="Foster-Nyarko E."/>
            <person name="Jarju S."/>
            <person name="Secka A."/>
            <person name="Antonio M."/>
            <person name="Oren A."/>
            <person name="Chaudhuri R.R."/>
            <person name="La Ragione R."/>
            <person name="Hildebrand F."/>
            <person name="Pallen M.J."/>
        </authorList>
    </citation>
    <scope>NUCLEOTIDE SEQUENCE</scope>
    <source>
        <strain evidence="4">ChiHecec2B26-12326</strain>
    </source>
</reference>
<dbReference type="SUPFAM" id="SSF47729">
    <property type="entry name" value="IHF-like DNA-binding proteins"/>
    <property type="match status" value="1"/>
</dbReference>
<accession>A0A9D2BQI5</accession>
<dbReference type="InterPro" id="IPR005902">
    <property type="entry name" value="HU_DNA-bd_put"/>
</dbReference>
<evidence type="ECO:0000313" key="5">
    <source>
        <dbReference type="Proteomes" id="UP000823847"/>
    </source>
</evidence>
<evidence type="ECO:0000256" key="1">
    <source>
        <dbReference type="ARBA" id="ARBA00023125"/>
    </source>
</evidence>
<dbReference type="Pfam" id="PF18291">
    <property type="entry name" value="HU-HIG"/>
    <property type="match status" value="1"/>
</dbReference>
<dbReference type="GO" id="GO:0003677">
    <property type="term" value="F:DNA binding"/>
    <property type="evidence" value="ECO:0007669"/>
    <property type="project" value="UniProtKB-KW"/>
</dbReference>
<dbReference type="InterPro" id="IPR010992">
    <property type="entry name" value="IHF-like_DNA-bd_dom_sf"/>
</dbReference>
<evidence type="ECO:0000256" key="2">
    <source>
        <dbReference type="SAM" id="MobiDB-lite"/>
    </source>
</evidence>
<name>A0A9D2BQI5_9BACT</name>
<organism evidence="4 5">
    <name type="scientific">Candidatus Parabacteroides intestinigallinarum</name>
    <dbReference type="NCBI Taxonomy" id="2838722"/>
    <lineage>
        <taxon>Bacteria</taxon>
        <taxon>Pseudomonadati</taxon>
        <taxon>Bacteroidota</taxon>
        <taxon>Bacteroidia</taxon>
        <taxon>Bacteroidales</taxon>
        <taxon>Tannerellaceae</taxon>
        <taxon>Parabacteroides</taxon>
    </lineage>
</organism>
<feature type="region of interest" description="Disordered" evidence="2">
    <location>
        <begin position="127"/>
        <end position="151"/>
    </location>
</feature>
<evidence type="ECO:0000313" key="4">
    <source>
        <dbReference type="EMBL" id="HIX85903.1"/>
    </source>
</evidence>
<feature type="domain" description="HU" evidence="3">
    <location>
        <begin position="1"/>
        <end position="125"/>
    </location>
</feature>
<dbReference type="EMBL" id="DXEN01000031">
    <property type="protein sequence ID" value="HIX85903.1"/>
    <property type="molecule type" value="Genomic_DNA"/>
</dbReference>
<protein>
    <submittedName>
        <fullName evidence="4">HU family DNA-binding protein</fullName>
    </submittedName>
</protein>
<dbReference type="Gene3D" id="4.10.520.10">
    <property type="entry name" value="IHF-like DNA-binding proteins"/>
    <property type="match status" value="1"/>
</dbReference>
<dbReference type="AlphaFoldDB" id="A0A9D2BQI5"/>
<proteinExistence type="predicted"/>
<dbReference type="NCBIfam" id="TIGR01201">
    <property type="entry name" value="HU_rel"/>
    <property type="match status" value="1"/>
</dbReference>
<comment type="caution">
    <text evidence="4">The sequence shown here is derived from an EMBL/GenBank/DDBJ whole genome shotgun (WGS) entry which is preliminary data.</text>
</comment>
<sequence>MAIKYKLIQRRDFTKGAQPTDKKYYATLVSNGTASLEEICESISEETALTSADVKSCLDRLPRIIARHLREGRNVQVGELGSFRFVLCSSGADTEKEFDAATMMRTPKLVFTPGMVLKDVREKATYTRVTKKPEGEETTGGGEETESPGTV</sequence>
<keyword evidence="1 4" id="KW-0238">DNA-binding</keyword>
<evidence type="ECO:0000259" key="3">
    <source>
        <dbReference type="Pfam" id="PF18291"/>
    </source>
</evidence>
<gene>
    <name evidence="4" type="ORF">H9848_04760</name>
</gene>
<dbReference type="InterPro" id="IPR041607">
    <property type="entry name" value="HU-HIG"/>
</dbReference>
<dbReference type="Proteomes" id="UP000823847">
    <property type="component" value="Unassembled WGS sequence"/>
</dbReference>
<reference evidence="4" key="2">
    <citation type="submission" date="2021-04" db="EMBL/GenBank/DDBJ databases">
        <authorList>
            <person name="Gilroy R."/>
        </authorList>
    </citation>
    <scope>NUCLEOTIDE SEQUENCE</scope>
    <source>
        <strain evidence="4">ChiHecec2B26-12326</strain>
    </source>
</reference>